<dbReference type="AlphaFoldDB" id="A0A284QU38"/>
<dbReference type="Proteomes" id="UP000219338">
    <property type="component" value="Unassembled WGS sequence"/>
</dbReference>
<organism evidence="9 10">
    <name type="scientific">Armillaria ostoyae</name>
    <name type="common">Armillaria root rot fungus</name>
    <dbReference type="NCBI Taxonomy" id="47428"/>
    <lineage>
        <taxon>Eukaryota</taxon>
        <taxon>Fungi</taxon>
        <taxon>Dikarya</taxon>
        <taxon>Basidiomycota</taxon>
        <taxon>Agaricomycotina</taxon>
        <taxon>Agaricomycetes</taxon>
        <taxon>Agaricomycetidae</taxon>
        <taxon>Agaricales</taxon>
        <taxon>Marasmiineae</taxon>
        <taxon>Physalacriaceae</taxon>
        <taxon>Armillaria</taxon>
    </lineage>
</organism>
<evidence type="ECO:0000313" key="9">
    <source>
        <dbReference type="EMBL" id="SJK99911.1"/>
    </source>
</evidence>
<comment type="cofactor">
    <cofactor evidence="1">
        <name>a divalent metal cation</name>
        <dbReference type="ChEBI" id="CHEBI:60240"/>
    </cofactor>
</comment>
<feature type="domain" description="DDE Tnp4" evidence="8">
    <location>
        <begin position="11"/>
        <end position="124"/>
    </location>
</feature>
<keyword evidence="4" id="KW-0540">Nuclease</keyword>
<dbReference type="GO" id="GO:0046872">
    <property type="term" value="F:metal ion binding"/>
    <property type="evidence" value="ECO:0007669"/>
    <property type="project" value="UniProtKB-KW"/>
</dbReference>
<evidence type="ECO:0000256" key="1">
    <source>
        <dbReference type="ARBA" id="ARBA00001968"/>
    </source>
</evidence>
<dbReference type="OMA" id="YPERNTT"/>
<evidence type="ECO:0000256" key="5">
    <source>
        <dbReference type="ARBA" id="ARBA00022723"/>
    </source>
</evidence>
<comment type="subcellular location">
    <subcellularLocation>
        <location evidence="2">Nucleus</location>
    </subcellularLocation>
</comment>
<evidence type="ECO:0000313" key="10">
    <source>
        <dbReference type="Proteomes" id="UP000219338"/>
    </source>
</evidence>
<gene>
    <name evidence="9" type="ORF">ARMOST_03222</name>
</gene>
<sequence>MEFQYMVSGHERSTNDSTIYTAACLEDLTIPDGKYYLADAGFGVCNTLLVPYRGVRYHLHEWRHANIMPCNREELFNLHHARACNVIERIFGVVKEQWDILNQTPSFDMSVQAQIPAALAALHNFILKHDQNDIQSQFEDPDIADPFPGECNYSGILVDGYVTPAEQAWAKERRDSIAQKMWEDYQI</sequence>
<dbReference type="EMBL" id="FUEG01000002">
    <property type="protein sequence ID" value="SJK99911.1"/>
    <property type="molecule type" value="Genomic_DNA"/>
</dbReference>
<dbReference type="STRING" id="47428.A0A284QU38"/>
<dbReference type="GO" id="GO:0005634">
    <property type="term" value="C:nucleus"/>
    <property type="evidence" value="ECO:0007669"/>
    <property type="project" value="UniProtKB-SubCell"/>
</dbReference>
<evidence type="ECO:0000256" key="7">
    <source>
        <dbReference type="ARBA" id="ARBA00023242"/>
    </source>
</evidence>
<dbReference type="OrthoDB" id="1681765at2759"/>
<comment type="similarity">
    <text evidence="3">Belongs to the HARBI1 family.</text>
</comment>
<reference evidence="10" key="1">
    <citation type="journal article" date="2017" name="Nat. Ecol. Evol.">
        <title>Genome expansion and lineage-specific genetic innovations in the forest pathogenic fungi Armillaria.</title>
        <authorList>
            <person name="Sipos G."/>
            <person name="Prasanna A.N."/>
            <person name="Walter M.C."/>
            <person name="O'Connor E."/>
            <person name="Balint B."/>
            <person name="Krizsan K."/>
            <person name="Kiss B."/>
            <person name="Hess J."/>
            <person name="Varga T."/>
            <person name="Slot J."/>
            <person name="Riley R."/>
            <person name="Boka B."/>
            <person name="Rigling D."/>
            <person name="Barry K."/>
            <person name="Lee J."/>
            <person name="Mihaltcheva S."/>
            <person name="LaButti K."/>
            <person name="Lipzen A."/>
            <person name="Waldron R."/>
            <person name="Moloney N.M."/>
            <person name="Sperisen C."/>
            <person name="Kredics L."/>
            <person name="Vagvoelgyi C."/>
            <person name="Patrignani A."/>
            <person name="Fitzpatrick D."/>
            <person name="Nagy I."/>
            <person name="Doyle S."/>
            <person name="Anderson J.B."/>
            <person name="Grigoriev I.V."/>
            <person name="Gueldener U."/>
            <person name="Muensterkoetter M."/>
            <person name="Nagy L.G."/>
        </authorList>
    </citation>
    <scope>NUCLEOTIDE SEQUENCE [LARGE SCALE GENOMIC DNA]</scope>
    <source>
        <strain evidence="10">C18/9</strain>
    </source>
</reference>
<dbReference type="GO" id="GO:0004518">
    <property type="term" value="F:nuclease activity"/>
    <property type="evidence" value="ECO:0007669"/>
    <property type="project" value="UniProtKB-KW"/>
</dbReference>
<dbReference type="InterPro" id="IPR027806">
    <property type="entry name" value="HARBI1_dom"/>
</dbReference>
<evidence type="ECO:0000256" key="3">
    <source>
        <dbReference type="ARBA" id="ARBA00006958"/>
    </source>
</evidence>
<name>A0A284QU38_ARMOS</name>
<keyword evidence="5" id="KW-0479">Metal-binding</keyword>
<accession>A0A284QU38</accession>
<evidence type="ECO:0000256" key="2">
    <source>
        <dbReference type="ARBA" id="ARBA00004123"/>
    </source>
</evidence>
<dbReference type="PANTHER" id="PTHR22930:SF85">
    <property type="entry name" value="GH03217P-RELATED"/>
    <property type="match status" value="1"/>
</dbReference>
<dbReference type="Pfam" id="PF13359">
    <property type="entry name" value="DDE_Tnp_4"/>
    <property type="match status" value="1"/>
</dbReference>
<dbReference type="InterPro" id="IPR045249">
    <property type="entry name" value="HARBI1-like"/>
</dbReference>
<keyword evidence="7" id="KW-0539">Nucleus</keyword>
<dbReference type="PANTHER" id="PTHR22930">
    <property type="match status" value="1"/>
</dbReference>
<evidence type="ECO:0000259" key="8">
    <source>
        <dbReference type="Pfam" id="PF13359"/>
    </source>
</evidence>
<keyword evidence="10" id="KW-1185">Reference proteome</keyword>
<evidence type="ECO:0000256" key="4">
    <source>
        <dbReference type="ARBA" id="ARBA00022722"/>
    </source>
</evidence>
<evidence type="ECO:0000256" key="6">
    <source>
        <dbReference type="ARBA" id="ARBA00022801"/>
    </source>
</evidence>
<dbReference type="GO" id="GO:0016787">
    <property type="term" value="F:hydrolase activity"/>
    <property type="evidence" value="ECO:0007669"/>
    <property type="project" value="UniProtKB-KW"/>
</dbReference>
<proteinExistence type="inferred from homology"/>
<keyword evidence="6" id="KW-0378">Hydrolase</keyword>
<protein>
    <recommendedName>
        <fullName evidence="8">DDE Tnp4 domain-containing protein</fullName>
    </recommendedName>
</protein>